<feature type="transmembrane region" description="Helical" evidence="6">
    <location>
        <begin position="55"/>
        <end position="77"/>
    </location>
</feature>
<evidence type="ECO:0000256" key="1">
    <source>
        <dbReference type="ARBA" id="ARBA00004651"/>
    </source>
</evidence>
<gene>
    <name evidence="8" type="ORF">R4315_28255</name>
</gene>
<dbReference type="Proteomes" id="UP001185863">
    <property type="component" value="Unassembled WGS sequence"/>
</dbReference>
<dbReference type="RefSeq" id="WP_317769246.1">
    <property type="nucleotide sequence ID" value="NZ_JAWLUP010000158.1"/>
</dbReference>
<dbReference type="AlphaFoldDB" id="A0AAE4V5A6"/>
<organism evidence="8 9">
    <name type="scientific">Rhodococcus oxybenzonivorans</name>
    <dbReference type="NCBI Taxonomy" id="1990687"/>
    <lineage>
        <taxon>Bacteria</taxon>
        <taxon>Bacillati</taxon>
        <taxon>Actinomycetota</taxon>
        <taxon>Actinomycetes</taxon>
        <taxon>Mycobacteriales</taxon>
        <taxon>Nocardiaceae</taxon>
        <taxon>Rhodococcus</taxon>
    </lineage>
</organism>
<comment type="subcellular location">
    <subcellularLocation>
        <location evidence="1">Cell membrane</location>
        <topology evidence="1">Multi-pass membrane protein</topology>
    </subcellularLocation>
</comment>
<keyword evidence="4 6" id="KW-1133">Transmembrane helix</keyword>
<dbReference type="InterPro" id="IPR011701">
    <property type="entry name" value="MFS"/>
</dbReference>
<keyword evidence="2" id="KW-0813">Transport</keyword>
<evidence type="ECO:0000256" key="6">
    <source>
        <dbReference type="SAM" id="Phobius"/>
    </source>
</evidence>
<sequence>MPTKVPRSEPATEPRKLTAWGITGMLVVLYLMNASDKAVFGLIAQPLSEDLGLSASQIGFTGSMFFLAFSFGGFFAGPINKVLALRWSIAIIAVLWGVVMLPLVVWSTFAVLLASRMLLGLTEGPTSA</sequence>
<dbReference type="InterPro" id="IPR036259">
    <property type="entry name" value="MFS_trans_sf"/>
</dbReference>
<dbReference type="GO" id="GO:0022857">
    <property type="term" value="F:transmembrane transporter activity"/>
    <property type="evidence" value="ECO:0007669"/>
    <property type="project" value="InterPro"/>
</dbReference>
<keyword evidence="5 6" id="KW-0472">Membrane</keyword>
<dbReference type="Pfam" id="PF07690">
    <property type="entry name" value="MFS_1"/>
    <property type="match status" value="1"/>
</dbReference>
<dbReference type="EMBL" id="JAWLUP010000158">
    <property type="protein sequence ID" value="MDV7268414.1"/>
    <property type="molecule type" value="Genomic_DNA"/>
</dbReference>
<accession>A0AAE4V5A6</accession>
<feature type="non-terminal residue" evidence="8">
    <location>
        <position position="128"/>
    </location>
</feature>
<evidence type="ECO:0000256" key="4">
    <source>
        <dbReference type="ARBA" id="ARBA00022989"/>
    </source>
</evidence>
<dbReference type="Gene3D" id="1.20.1250.20">
    <property type="entry name" value="MFS general substrate transporter like domains"/>
    <property type="match status" value="1"/>
</dbReference>
<reference evidence="8" key="1">
    <citation type="submission" date="2023-10" db="EMBL/GenBank/DDBJ databases">
        <title>Development of a sustainable strategy for remediation of hydrocarbon-contaminated territories based on the waste exchange concept.</title>
        <authorList>
            <person name="Krivoruchko A."/>
        </authorList>
    </citation>
    <scope>NUCLEOTIDE SEQUENCE</scope>
    <source>
        <strain evidence="8">IEGM 68</strain>
    </source>
</reference>
<dbReference type="GO" id="GO:0005886">
    <property type="term" value="C:plasma membrane"/>
    <property type="evidence" value="ECO:0007669"/>
    <property type="project" value="UniProtKB-SubCell"/>
</dbReference>
<evidence type="ECO:0000313" key="9">
    <source>
        <dbReference type="Proteomes" id="UP001185863"/>
    </source>
</evidence>
<protein>
    <submittedName>
        <fullName evidence="8">MFS transporter</fullName>
    </submittedName>
</protein>
<proteinExistence type="predicted"/>
<dbReference type="InterPro" id="IPR020846">
    <property type="entry name" value="MFS_dom"/>
</dbReference>
<dbReference type="PANTHER" id="PTHR43791:SF36">
    <property type="entry name" value="TRANSPORTER, PUTATIVE (AFU_ORTHOLOGUE AFUA_6G08340)-RELATED"/>
    <property type="match status" value="1"/>
</dbReference>
<comment type="caution">
    <text evidence="8">The sequence shown here is derived from an EMBL/GenBank/DDBJ whole genome shotgun (WGS) entry which is preliminary data.</text>
</comment>
<dbReference type="PANTHER" id="PTHR43791">
    <property type="entry name" value="PERMEASE-RELATED"/>
    <property type="match status" value="1"/>
</dbReference>
<dbReference type="PROSITE" id="PS50850">
    <property type="entry name" value="MFS"/>
    <property type="match status" value="1"/>
</dbReference>
<dbReference type="SUPFAM" id="SSF103473">
    <property type="entry name" value="MFS general substrate transporter"/>
    <property type="match status" value="1"/>
</dbReference>
<evidence type="ECO:0000313" key="8">
    <source>
        <dbReference type="EMBL" id="MDV7268414.1"/>
    </source>
</evidence>
<evidence type="ECO:0000256" key="3">
    <source>
        <dbReference type="ARBA" id="ARBA00022692"/>
    </source>
</evidence>
<evidence type="ECO:0000259" key="7">
    <source>
        <dbReference type="PROSITE" id="PS50850"/>
    </source>
</evidence>
<keyword evidence="3 6" id="KW-0812">Transmembrane</keyword>
<feature type="transmembrane region" description="Helical" evidence="6">
    <location>
        <begin position="17"/>
        <end position="35"/>
    </location>
</feature>
<name>A0AAE4V5A6_9NOCA</name>
<feature type="transmembrane region" description="Helical" evidence="6">
    <location>
        <begin position="89"/>
        <end position="114"/>
    </location>
</feature>
<feature type="domain" description="Major facilitator superfamily (MFS) profile" evidence="7">
    <location>
        <begin position="22"/>
        <end position="128"/>
    </location>
</feature>
<evidence type="ECO:0000256" key="5">
    <source>
        <dbReference type="ARBA" id="ARBA00023136"/>
    </source>
</evidence>
<evidence type="ECO:0000256" key="2">
    <source>
        <dbReference type="ARBA" id="ARBA00022448"/>
    </source>
</evidence>